<comment type="caution">
    <text evidence="1">The sequence shown here is derived from an EMBL/GenBank/DDBJ whole genome shotgun (WGS) entry which is preliminary data.</text>
</comment>
<dbReference type="EMBL" id="JADNYJ010000122">
    <property type="protein sequence ID" value="KAF8882522.1"/>
    <property type="molecule type" value="Genomic_DNA"/>
</dbReference>
<organism evidence="1 2">
    <name type="scientific">Gymnopilus junonius</name>
    <name type="common">Spectacular rustgill mushroom</name>
    <name type="synonym">Gymnopilus spectabilis subsp. junonius</name>
    <dbReference type="NCBI Taxonomy" id="109634"/>
    <lineage>
        <taxon>Eukaryota</taxon>
        <taxon>Fungi</taxon>
        <taxon>Dikarya</taxon>
        <taxon>Basidiomycota</taxon>
        <taxon>Agaricomycotina</taxon>
        <taxon>Agaricomycetes</taxon>
        <taxon>Agaricomycetidae</taxon>
        <taxon>Agaricales</taxon>
        <taxon>Agaricineae</taxon>
        <taxon>Hymenogastraceae</taxon>
        <taxon>Gymnopilus</taxon>
    </lineage>
</organism>
<keyword evidence="2" id="KW-1185">Reference proteome</keyword>
<evidence type="ECO:0000313" key="2">
    <source>
        <dbReference type="Proteomes" id="UP000724874"/>
    </source>
</evidence>
<proteinExistence type="predicted"/>
<gene>
    <name evidence="1" type="ORF">CPB84DRAFT_1790889</name>
</gene>
<dbReference type="AlphaFoldDB" id="A0A9P5TIR8"/>
<accession>A0A9P5TIR8</accession>
<protein>
    <submittedName>
        <fullName evidence="1">Uncharacterized protein</fullName>
    </submittedName>
</protein>
<evidence type="ECO:0000313" key="1">
    <source>
        <dbReference type="EMBL" id="KAF8882522.1"/>
    </source>
</evidence>
<sequence>MFNRHRRRSCLSVPGRALLIGVGGLSISATTILTRPWFITLMFNHNWRLSGHCMVPGRTLLVGVGATRWTRTRSSSVSTKGSSSLLSVWCPSRHRNGGWDWGEVGHDLQEPEGRGLLHRLVMQTIWIFPGIQSRCPSIPAFTIPRESRNGWSEAIHGWVMSETSREKNKS</sequence>
<dbReference type="Proteomes" id="UP000724874">
    <property type="component" value="Unassembled WGS sequence"/>
</dbReference>
<reference evidence="1" key="1">
    <citation type="submission" date="2020-11" db="EMBL/GenBank/DDBJ databases">
        <authorList>
            <consortium name="DOE Joint Genome Institute"/>
            <person name="Ahrendt S."/>
            <person name="Riley R."/>
            <person name="Andreopoulos W."/>
            <person name="LaButti K."/>
            <person name="Pangilinan J."/>
            <person name="Ruiz-duenas F.J."/>
            <person name="Barrasa J.M."/>
            <person name="Sanchez-Garcia M."/>
            <person name="Camarero S."/>
            <person name="Miyauchi S."/>
            <person name="Serrano A."/>
            <person name="Linde D."/>
            <person name="Babiker R."/>
            <person name="Drula E."/>
            <person name="Ayuso-Fernandez I."/>
            <person name="Pacheco R."/>
            <person name="Padilla G."/>
            <person name="Ferreira P."/>
            <person name="Barriuso J."/>
            <person name="Kellner H."/>
            <person name="Castanera R."/>
            <person name="Alfaro M."/>
            <person name="Ramirez L."/>
            <person name="Pisabarro A.G."/>
            <person name="Kuo A."/>
            <person name="Tritt A."/>
            <person name="Lipzen A."/>
            <person name="He G."/>
            <person name="Yan M."/>
            <person name="Ng V."/>
            <person name="Cullen D."/>
            <person name="Martin F."/>
            <person name="Rosso M.-N."/>
            <person name="Henrissat B."/>
            <person name="Hibbett D."/>
            <person name="Martinez A.T."/>
            <person name="Grigoriev I.V."/>
        </authorList>
    </citation>
    <scope>NUCLEOTIDE SEQUENCE</scope>
    <source>
        <strain evidence="1">AH 44721</strain>
    </source>
</reference>
<name>A0A9P5TIR8_GYMJU</name>